<name>A0A5C3MES8_9AGAR</name>
<gene>
    <name evidence="2" type="ORF">BDQ12DRAFT_709722</name>
</gene>
<dbReference type="InterPro" id="IPR029058">
    <property type="entry name" value="AB_hydrolase_fold"/>
</dbReference>
<keyword evidence="2" id="KW-0378">Hydrolase</keyword>
<dbReference type="SUPFAM" id="SSF53474">
    <property type="entry name" value="alpha/beta-Hydrolases"/>
    <property type="match status" value="1"/>
</dbReference>
<proteinExistence type="predicted"/>
<dbReference type="PANTHER" id="PTHR43433">
    <property type="entry name" value="HYDROLASE, ALPHA/BETA FOLD FAMILY PROTEIN"/>
    <property type="match status" value="1"/>
</dbReference>
<dbReference type="STRING" id="68775.A0A5C3MES8"/>
<dbReference type="InterPro" id="IPR000073">
    <property type="entry name" value="AB_hydrolase_1"/>
</dbReference>
<keyword evidence="3" id="KW-1185">Reference proteome</keyword>
<dbReference type="InterPro" id="IPR050471">
    <property type="entry name" value="AB_hydrolase"/>
</dbReference>
<dbReference type="AlphaFoldDB" id="A0A5C3MES8"/>
<evidence type="ECO:0000259" key="1">
    <source>
        <dbReference type="Pfam" id="PF12697"/>
    </source>
</evidence>
<dbReference type="OrthoDB" id="8119704at2759"/>
<dbReference type="EMBL" id="ML213592">
    <property type="protein sequence ID" value="TFK42368.1"/>
    <property type="molecule type" value="Genomic_DNA"/>
</dbReference>
<feature type="domain" description="AB hydrolase-1" evidence="1">
    <location>
        <begin position="35"/>
        <end position="258"/>
    </location>
</feature>
<reference evidence="2 3" key="1">
    <citation type="journal article" date="2019" name="Nat. Ecol. Evol.">
        <title>Megaphylogeny resolves global patterns of mushroom evolution.</title>
        <authorList>
            <person name="Varga T."/>
            <person name="Krizsan K."/>
            <person name="Foldi C."/>
            <person name="Dima B."/>
            <person name="Sanchez-Garcia M."/>
            <person name="Sanchez-Ramirez S."/>
            <person name="Szollosi G.J."/>
            <person name="Szarkandi J.G."/>
            <person name="Papp V."/>
            <person name="Albert L."/>
            <person name="Andreopoulos W."/>
            <person name="Angelini C."/>
            <person name="Antonin V."/>
            <person name="Barry K.W."/>
            <person name="Bougher N.L."/>
            <person name="Buchanan P."/>
            <person name="Buyck B."/>
            <person name="Bense V."/>
            <person name="Catcheside P."/>
            <person name="Chovatia M."/>
            <person name="Cooper J."/>
            <person name="Damon W."/>
            <person name="Desjardin D."/>
            <person name="Finy P."/>
            <person name="Geml J."/>
            <person name="Haridas S."/>
            <person name="Hughes K."/>
            <person name="Justo A."/>
            <person name="Karasinski D."/>
            <person name="Kautmanova I."/>
            <person name="Kiss B."/>
            <person name="Kocsube S."/>
            <person name="Kotiranta H."/>
            <person name="LaButti K.M."/>
            <person name="Lechner B.E."/>
            <person name="Liimatainen K."/>
            <person name="Lipzen A."/>
            <person name="Lukacs Z."/>
            <person name="Mihaltcheva S."/>
            <person name="Morgado L.N."/>
            <person name="Niskanen T."/>
            <person name="Noordeloos M.E."/>
            <person name="Ohm R.A."/>
            <person name="Ortiz-Santana B."/>
            <person name="Ovrebo C."/>
            <person name="Racz N."/>
            <person name="Riley R."/>
            <person name="Savchenko A."/>
            <person name="Shiryaev A."/>
            <person name="Soop K."/>
            <person name="Spirin V."/>
            <person name="Szebenyi C."/>
            <person name="Tomsovsky M."/>
            <person name="Tulloss R.E."/>
            <person name="Uehling J."/>
            <person name="Grigoriev I.V."/>
            <person name="Vagvolgyi C."/>
            <person name="Papp T."/>
            <person name="Martin F.M."/>
            <person name="Miettinen O."/>
            <person name="Hibbett D.S."/>
            <person name="Nagy L.G."/>
        </authorList>
    </citation>
    <scope>NUCLEOTIDE SEQUENCE [LARGE SCALE GENOMIC DNA]</scope>
    <source>
        <strain evidence="2 3">CBS 166.37</strain>
    </source>
</reference>
<dbReference type="GO" id="GO:0016787">
    <property type="term" value="F:hydrolase activity"/>
    <property type="evidence" value="ECO:0007669"/>
    <property type="project" value="UniProtKB-KW"/>
</dbReference>
<organism evidence="2 3">
    <name type="scientific">Crucibulum laeve</name>
    <dbReference type="NCBI Taxonomy" id="68775"/>
    <lineage>
        <taxon>Eukaryota</taxon>
        <taxon>Fungi</taxon>
        <taxon>Dikarya</taxon>
        <taxon>Basidiomycota</taxon>
        <taxon>Agaricomycotina</taxon>
        <taxon>Agaricomycetes</taxon>
        <taxon>Agaricomycetidae</taxon>
        <taxon>Agaricales</taxon>
        <taxon>Agaricineae</taxon>
        <taxon>Nidulariaceae</taxon>
        <taxon>Crucibulum</taxon>
    </lineage>
</organism>
<evidence type="ECO:0000313" key="3">
    <source>
        <dbReference type="Proteomes" id="UP000308652"/>
    </source>
</evidence>
<dbReference type="Proteomes" id="UP000308652">
    <property type="component" value="Unassembled WGS sequence"/>
</dbReference>
<evidence type="ECO:0000313" key="2">
    <source>
        <dbReference type="EMBL" id="TFK42368.1"/>
    </source>
</evidence>
<dbReference type="PANTHER" id="PTHR43433:SF5">
    <property type="entry name" value="AB HYDROLASE-1 DOMAIN-CONTAINING PROTEIN"/>
    <property type="match status" value="1"/>
</dbReference>
<dbReference type="Pfam" id="PF12697">
    <property type="entry name" value="Abhydrolase_6"/>
    <property type="match status" value="1"/>
</dbReference>
<dbReference type="Gene3D" id="3.40.50.1820">
    <property type="entry name" value="alpha/beta hydrolase"/>
    <property type="match status" value="1"/>
</dbReference>
<accession>A0A5C3MES8</accession>
<sequence length="316" mass="35492">MHPGIGPPSVFVHEDGARTGYEILGSAHLNHEDPIILIGGISSLRGDWDRLAKSLAQERPVLIYDHRGIGDSSFSREGGEDMTIELLARDLLELVCYLKWEQIAICGFSMGGMVAQQLLFLPYHPFKPTALPFRVTHVLLTGTLCTPLRGVRLKILAQPPPPPKGRHRTHAERREIARPGLESTFDPAWVGNPDNAPRLEWWLDRMASGGRPMSTIMMQARAGGRIQFEGFHEKLPRDISFLVIHGELDEVVPFSCSQEILQKISWAKMVEVGPKAGQIPDLAFGHTWYEYFDVKVWHDVIQKFLGDDQGRPLARL</sequence>
<protein>
    <submittedName>
        <fullName evidence="2">Alpha/Beta hydrolase protein</fullName>
    </submittedName>
</protein>